<accession>A0ABW1X2M2</accession>
<feature type="transmembrane region" description="Helical" evidence="8">
    <location>
        <begin position="113"/>
        <end position="134"/>
    </location>
</feature>
<reference evidence="11" key="1">
    <citation type="journal article" date="2019" name="Int. J. Syst. Evol. Microbiol.">
        <title>The Global Catalogue of Microorganisms (GCM) 10K type strain sequencing project: providing services to taxonomists for standard genome sequencing and annotation.</title>
        <authorList>
            <consortium name="The Broad Institute Genomics Platform"/>
            <consortium name="The Broad Institute Genome Sequencing Center for Infectious Disease"/>
            <person name="Wu L."/>
            <person name="Ma J."/>
        </authorList>
    </citation>
    <scope>NUCLEOTIDE SEQUENCE [LARGE SCALE GENOMIC DNA]</scope>
    <source>
        <strain evidence="11">CGMCC 1.15277</strain>
    </source>
</reference>
<dbReference type="EMBL" id="JBHSUA010000021">
    <property type="protein sequence ID" value="MFC6397725.1"/>
    <property type="molecule type" value="Genomic_DNA"/>
</dbReference>
<dbReference type="PANTHER" id="PTHR34390">
    <property type="entry name" value="UPF0442 PROTEIN YJJB-RELATED"/>
    <property type="match status" value="1"/>
</dbReference>
<evidence type="ECO:0000256" key="8">
    <source>
        <dbReference type="SAM" id="Phobius"/>
    </source>
</evidence>
<feature type="region of interest" description="Disordered" evidence="7">
    <location>
        <begin position="411"/>
        <end position="432"/>
    </location>
</feature>
<dbReference type="InterPro" id="IPR010619">
    <property type="entry name" value="ThrE-like_N"/>
</dbReference>
<keyword evidence="3 8" id="KW-0812">Transmembrane</keyword>
<keyword evidence="2" id="KW-1003">Cell membrane</keyword>
<name>A0ABW1X2M2_9ACTN</name>
<dbReference type="Pfam" id="PF06738">
    <property type="entry name" value="ThrE"/>
    <property type="match status" value="1"/>
</dbReference>
<dbReference type="RefSeq" id="WP_343886111.1">
    <property type="nucleotide sequence ID" value="NZ_BAAAKI010000013.1"/>
</dbReference>
<dbReference type="InterPro" id="IPR050539">
    <property type="entry name" value="ThrE_Dicarb/AminoAcid_Exp"/>
</dbReference>
<feature type="transmembrane region" description="Helical" evidence="8">
    <location>
        <begin position="313"/>
        <end position="332"/>
    </location>
</feature>
<keyword evidence="11" id="KW-1185">Reference proteome</keyword>
<proteinExistence type="inferred from homology"/>
<evidence type="ECO:0000256" key="4">
    <source>
        <dbReference type="ARBA" id="ARBA00022989"/>
    </source>
</evidence>
<evidence type="ECO:0000256" key="3">
    <source>
        <dbReference type="ARBA" id="ARBA00022692"/>
    </source>
</evidence>
<evidence type="ECO:0000256" key="7">
    <source>
        <dbReference type="SAM" id="MobiDB-lite"/>
    </source>
</evidence>
<organism evidence="10 11">
    <name type="scientific">Luteococcus sanguinis</name>
    <dbReference type="NCBI Taxonomy" id="174038"/>
    <lineage>
        <taxon>Bacteria</taxon>
        <taxon>Bacillati</taxon>
        <taxon>Actinomycetota</taxon>
        <taxon>Actinomycetes</taxon>
        <taxon>Propionibacteriales</taxon>
        <taxon>Propionibacteriaceae</taxon>
        <taxon>Luteococcus</taxon>
    </lineage>
</organism>
<feature type="compositionally biased region" description="Low complexity" evidence="7">
    <location>
        <begin position="411"/>
        <end position="423"/>
    </location>
</feature>
<keyword evidence="4 8" id="KW-1133">Transmembrane helix</keyword>
<feature type="transmembrane region" description="Helical" evidence="8">
    <location>
        <begin position="193"/>
        <end position="216"/>
    </location>
</feature>
<evidence type="ECO:0000313" key="11">
    <source>
        <dbReference type="Proteomes" id="UP001596266"/>
    </source>
</evidence>
<dbReference type="PANTHER" id="PTHR34390:SF2">
    <property type="entry name" value="SUCCINATE TRANSPORTER SUBUNIT YJJP-RELATED"/>
    <property type="match status" value="1"/>
</dbReference>
<protein>
    <submittedName>
        <fullName evidence="10">Threonine/serine exporter ThrE family protein</fullName>
    </submittedName>
</protein>
<feature type="domain" description="Threonine/serine exporter-like N-terminal" evidence="9">
    <location>
        <begin position="13"/>
        <end position="245"/>
    </location>
</feature>
<evidence type="ECO:0000256" key="5">
    <source>
        <dbReference type="ARBA" id="ARBA00023136"/>
    </source>
</evidence>
<comment type="similarity">
    <text evidence="6">Belongs to the ThrE exporter (TC 2.A.79) family.</text>
</comment>
<keyword evidence="5 8" id="KW-0472">Membrane</keyword>
<feature type="transmembrane region" description="Helical" evidence="8">
    <location>
        <begin position="263"/>
        <end position="282"/>
    </location>
</feature>
<gene>
    <name evidence="10" type="ORF">ACFP57_12130</name>
</gene>
<comment type="subcellular location">
    <subcellularLocation>
        <location evidence="1">Cell membrane</location>
        <topology evidence="1">Multi-pass membrane protein</topology>
    </subcellularLocation>
</comment>
<feature type="transmembrane region" description="Helical" evidence="8">
    <location>
        <begin position="163"/>
        <end position="181"/>
    </location>
</feature>
<evidence type="ECO:0000256" key="2">
    <source>
        <dbReference type="ARBA" id="ARBA00022475"/>
    </source>
</evidence>
<comment type="caution">
    <text evidence="10">The sequence shown here is derived from an EMBL/GenBank/DDBJ whole genome shotgun (WGS) entry which is preliminary data.</text>
</comment>
<feature type="transmembrane region" description="Helical" evidence="8">
    <location>
        <begin position="341"/>
        <end position="362"/>
    </location>
</feature>
<evidence type="ECO:0000313" key="10">
    <source>
        <dbReference type="EMBL" id="MFC6397725.1"/>
    </source>
</evidence>
<evidence type="ECO:0000259" key="9">
    <source>
        <dbReference type="Pfam" id="PF06738"/>
    </source>
</evidence>
<feature type="transmembrane region" description="Helical" evidence="8">
    <location>
        <begin position="228"/>
        <end position="251"/>
    </location>
</feature>
<feature type="transmembrane region" description="Helical" evidence="8">
    <location>
        <begin position="374"/>
        <end position="398"/>
    </location>
</feature>
<dbReference type="Proteomes" id="UP001596266">
    <property type="component" value="Unassembled WGS sequence"/>
</dbReference>
<evidence type="ECO:0000256" key="1">
    <source>
        <dbReference type="ARBA" id="ARBA00004651"/>
    </source>
</evidence>
<sequence length="432" mass="45307">MNDFSDDDTRRLLGYLGVALVAGGATVTDAEADVKLVGRHLGYPNVQVSALPTTVMLSLTSGGPASIERNEGPFRLDQSYAAAEVRQQLMAGRLTVAQAVARLAQIRRKPHTYGVWASYWGNMLVALGICLVMQPGWTNVALVAGCSLLVTLLTRLSARHALLAALLPVVATLAVSLIILWCTQQGWMDGPLRTLICPVAILLPGALLSTAMAELATGAMVSGGARAAFGLVQLLLAALGTVSAALLLGFPSSQLTNLRIDELGWWAPPLGVAAIAFGICWSEALPMRMLAYVAPVLVATYVAQANGQHHWPTVPVGAFAGGAIASFLASWIETRFDVPRLIVFLPSFWLLVPGTLGLLGITSVGLGTGQTQSLVAVLVLVAAIALGLLVGTAFSLPVRRLASLRLRLAAPRPGRSAPSSSRAVHGRSGRRQ</sequence>
<evidence type="ECO:0000256" key="6">
    <source>
        <dbReference type="ARBA" id="ARBA00034125"/>
    </source>
</evidence>